<protein>
    <recommendedName>
        <fullName evidence="4">DDE-1 domain-containing protein</fullName>
    </recommendedName>
</protein>
<dbReference type="AlphaFoldDB" id="A0A922M9Z3"/>
<evidence type="ECO:0000256" key="1">
    <source>
        <dbReference type="SAM" id="MobiDB-lite"/>
    </source>
</evidence>
<feature type="region of interest" description="Disordered" evidence="1">
    <location>
        <begin position="193"/>
        <end position="245"/>
    </location>
</feature>
<sequence>MTVVQAPNVIARKGTKQIGQCVSAKRGQLITMCGIVNAIGNALPPVFIFPRALFHDSMLFGAPTGSVGYANSPTSGWMIGPLFIKVLEHLKRLTRCSKEDPILLLMDNHESHSVSPPSTVNVPEADLTETWIAPSVAASTVVITPEAVKPFPRALPRKESNKGRKTGKSRILTNTPEKDEIQKAYLERQARLKKSQEKVLNKRRAKTKALKRKKTKTILTFSSDETDSEIHLESEEEKNEDTDEN</sequence>
<feature type="compositionally biased region" description="Acidic residues" evidence="1">
    <location>
        <begin position="234"/>
        <end position="245"/>
    </location>
</feature>
<evidence type="ECO:0008006" key="4">
    <source>
        <dbReference type="Google" id="ProtNLM"/>
    </source>
</evidence>
<evidence type="ECO:0000313" key="2">
    <source>
        <dbReference type="EMBL" id="KAH9632634.1"/>
    </source>
</evidence>
<name>A0A922M9Z3_SPOEX</name>
<evidence type="ECO:0000313" key="3">
    <source>
        <dbReference type="Proteomes" id="UP000814243"/>
    </source>
</evidence>
<proteinExistence type="predicted"/>
<comment type="caution">
    <text evidence="2">The sequence shown here is derived from an EMBL/GenBank/DDBJ whole genome shotgun (WGS) entry which is preliminary data.</text>
</comment>
<reference evidence="2" key="1">
    <citation type="journal article" date="2021" name="G3 (Bethesda)">
        <title>Genome and transcriptome analysis of the beet armyworm Spodoptera exigua reveals targets for pest control. .</title>
        <authorList>
            <person name="Simon S."/>
            <person name="Breeschoten T."/>
            <person name="Jansen H.J."/>
            <person name="Dirks R.P."/>
            <person name="Schranz M.E."/>
            <person name="Ros V.I.D."/>
        </authorList>
    </citation>
    <scope>NUCLEOTIDE SEQUENCE</scope>
    <source>
        <strain evidence="2">TB_SE_WUR_2020</strain>
    </source>
</reference>
<dbReference type="Proteomes" id="UP000814243">
    <property type="component" value="Unassembled WGS sequence"/>
</dbReference>
<feature type="region of interest" description="Disordered" evidence="1">
    <location>
        <begin position="153"/>
        <end position="180"/>
    </location>
</feature>
<organism evidence="2 3">
    <name type="scientific">Spodoptera exigua</name>
    <name type="common">Beet armyworm</name>
    <name type="synonym">Noctua fulgens</name>
    <dbReference type="NCBI Taxonomy" id="7107"/>
    <lineage>
        <taxon>Eukaryota</taxon>
        <taxon>Metazoa</taxon>
        <taxon>Ecdysozoa</taxon>
        <taxon>Arthropoda</taxon>
        <taxon>Hexapoda</taxon>
        <taxon>Insecta</taxon>
        <taxon>Pterygota</taxon>
        <taxon>Neoptera</taxon>
        <taxon>Endopterygota</taxon>
        <taxon>Lepidoptera</taxon>
        <taxon>Glossata</taxon>
        <taxon>Ditrysia</taxon>
        <taxon>Noctuoidea</taxon>
        <taxon>Noctuidae</taxon>
        <taxon>Amphipyrinae</taxon>
        <taxon>Spodoptera</taxon>
    </lineage>
</organism>
<gene>
    <name evidence="2" type="ORF">HF086_004752</name>
</gene>
<accession>A0A922M9Z3</accession>
<feature type="compositionally biased region" description="Basic residues" evidence="1">
    <location>
        <begin position="201"/>
        <end position="216"/>
    </location>
</feature>
<dbReference type="EMBL" id="JACEFF010000700">
    <property type="protein sequence ID" value="KAH9632634.1"/>
    <property type="molecule type" value="Genomic_DNA"/>
</dbReference>